<organism evidence="1 2">
    <name type="scientific">Dovyalis caffra</name>
    <dbReference type="NCBI Taxonomy" id="77055"/>
    <lineage>
        <taxon>Eukaryota</taxon>
        <taxon>Viridiplantae</taxon>
        <taxon>Streptophyta</taxon>
        <taxon>Embryophyta</taxon>
        <taxon>Tracheophyta</taxon>
        <taxon>Spermatophyta</taxon>
        <taxon>Magnoliopsida</taxon>
        <taxon>eudicotyledons</taxon>
        <taxon>Gunneridae</taxon>
        <taxon>Pentapetalae</taxon>
        <taxon>rosids</taxon>
        <taxon>fabids</taxon>
        <taxon>Malpighiales</taxon>
        <taxon>Salicaceae</taxon>
        <taxon>Flacourtieae</taxon>
        <taxon>Dovyalis</taxon>
    </lineage>
</organism>
<reference evidence="1 2" key="1">
    <citation type="submission" date="2024-01" db="EMBL/GenBank/DDBJ databases">
        <authorList>
            <person name="Waweru B."/>
        </authorList>
    </citation>
    <scope>NUCLEOTIDE SEQUENCE [LARGE SCALE GENOMIC DNA]</scope>
</reference>
<evidence type="ECO:0000313" key="2">
    <source>
        <dbReference type="Proteomes" id="UP001314170"/>
    </source>
</evidence>
<proteinExistence type="predicted"/>
<dbReference type="Proteomes" id="UP001314170">
    <property type="component" value="Unassembled WGS sequence"/>
</dbReference>
<protein>
    <submittedName>
        <fullName evidence="1">Uncharacterized protein</fullName>
    </submittedName>
</protein>
<sequence length="52" mass="6121">KGLILERGIINYIRVFCQRSFPSHHGPHHEYINSTLPLVRRYGEGDREKSQD</sequence>
<keyword evidence="2" id="KW-1185">Reference proteome</keyword>
<comment type="caution">
    <text evidence="1">The sequence shown here is derived from an EMBL/GenBank/DDBJ whole genome shotgun (WGS) entry which is preliminary data.</text>
</comment>
<feature type="non-terminal residue" evidence="1">
    <location>
        <position position="52"/>
    </location>
</feature>
<evidence type="ECO:0000313" key="1">
    <source>
        <dbReference type="EMBL" id="CAK7327805.1"/>
    </source>
</evidence>
<gene>
    <name evidence="1" type="ORF">DCAF_LOCUS5521</name>
</gene>
<accession>A0AAV1R5M7</accession>
<dbReference type="EMBL" id="CAWUPB010000866">
    <property type="protein sequence ID" value="CAK7327805.1"/>
    <property type="molecule type" value="Genomic_DNA"/>
</dbReference>
<name>A0AAV1R5M7_9ROSI</name>
<feature type="non-terminal residue" evidence="1">
    <location>
        <position position="1"/>
    </location>
</feature>
<dbReference type="AlphaFoldDB" id="A0AAV1R5M7"/>